<dbReference type="EMBL" id="WIGN01000036">
    <property type="protein sequence ID" value="KAF6815327.1"/>
    <property type="molecule type" value="Genomic_DNA"/>
</dbReference>
<accession>A0A8H6N020</accession>
<evidence type="ECO:0000256" key="1">
    <source>
        <dbReference type="SAM" id="MobiDB-lite"/>
    </source>
</evidence>
<feature type="compositionally biased region" description="Polar residues" evidence="1">
    <location>
        <begin position="1"/>
        <end position="13"/>
    </location>
</feature>
<dbReference type="Proteomes" id="UP000652219">
    <property type="component" value="Unassembled WGS sequence"/>
</dbReference>
<evidence type="ECO:0000313" key="3">
    <source>
        <dbReference type="Proteomes" id="UP000652219"/>
    </source>
</evidence>
<organism evidence="2 3">
    <name type="scientific">Colletotrichum sojae</name>
    <dbReference type="NCBI Taxonomy" id="2175907"/>
    <lineage>
        <taxon>Eukaryota</taxon>
        <taxon>Fungi</taxon>
        <taxon>Dikarya</taxon>
        <taxon>Ascomycota</taxon>
        <taxon>Pezizomycotina</taxon>
        <taxon>Sordariomycetes</taxon>
        <taxon>Hypocreomycetidae</taxon>
        <taxon>Glomerellales</taxon>
        <taxon>Glomerellaceae</taxon>
        <taxon>Colletotrichum</taxon>
        <taxon>Colletotrichum orchidearum species complex</taxon>
    </lineage>
</organism>
<protein>
    <submittedName>
        <fullName evidence="2">Uncharacterized protein</fullName>
    </submittedName>
</protein>
<sequence>MRHVDNTPSQILASQRVACGGGEEEEEKEEEEKEETRTHCRLFHLAYEQDTSASPKEGPVQRHANTYD</sequence>
<keyword evidence="3" id="KW-1185">Reference proteome</keyword>
<feature type="region of interest" description="Disordered" evidence="1">
    <location>
        <begin position="1"/>
        <end position="68"/>
    </location>
</feature>
<proteinExistence type="predicted"/>
<dbReference type="AlphaFoldDB" id="A0A8H6N020"/>
<evidence type="ECO:0000313" key="2">
    <source>
        <dbReference type="EMBL" id="KAF6815327.1"/>
    </source>
</evidence>
<comment type="caution">
    <text evidence="2">The sequence shown here is derived from an EMBL/GenBank/DDBJ whole genome shotgun (WGS) entry which is preliminary data.</text>
</comment>
<gene>
    <name evidence="2" type="ORF">CSOJ01_03590</name>
</gene>
<feature type="compositionally biased region" description="Acidic residues" evidence="1">
    <location>
        <begin position="22"/>
        <end position="33"/>
    </location>
</feature>
<name>A0A8H6N020_9PEZI</name>
<reference evidence="2 3" key="1">
    <citation type="journal article" date="2020" name="Phytopathology">
        <title>Genome Sequence Resources of Colletotrichum truncatum, C. plurivorum, C. musicola, and C. sojae: Four Species Pathogenic to Soybean (Glycine max).</title>
        <authorList>
            <person name="Rogerio F."/>
            <person name="Boufleur T.R."/>
            <person name="Ciampi-Guillardi M."/>
            <person name="Sukno S.A."/>
            <person name="Thon M.R."/>
            <person name="Massola Junior N.S."/>
            <person name="Baroncelli R."/>
        </authorList>
    </citation>
    <scope>NUCLEOTIDE SEQUENCE [LARGE SCALE GENOMIC DNA]</scope>
    <source>
        <strain evidence="2 3">LFN0009</strain>
    </source>
</reference>